<dbReference type="Proteomes" id="UP000427071">
    <property type="component" value="Chromosome"/>
</dbReference>
<evidence type="ECO:0000313" key="2">
    <source>
        <dbReference type="EMBL" id="QGU02162.1"/>
    </source>
</evidence>
<accession>A0A6B8VAK1</accession>
<dbReference type="SUPFAM" id="SSF46955">
    <property type="entry name" value="Putative DNA-binding domain"/>
    <property type="match status" value="1"/>
</dbReference>
<proteinExistence type="predicted"/>
<evidence type="ECO:0000259" key="1">
    <source>
        <dbReference type="Pfam" id="PF12728"/>
    </source>
</evidence>
<reference evidence="3" key="1">
    <citation type="submission" date="2019-11" db="EMBL/GenBank/DDBJ databases">
        <title>Complete genome sequence of Corynebacterium kalinowskii 1959, a novel Corynebacterium species isolated from soil of a small paddock in Vilsendorf, Germany.</title>
        <authorList>
            <person name="Schaffert L."/>
            <person name="Ruwe M."/>
            <person name="Milse J."/>
            <person name="Hanuschka K."/>
            <person name="Ortseifen V."/>
            <person name="Droste J."/>
            <person name="Brandt D."/>
            <person name="Schlueter L."/>
            <person name="Kutter Y."/>
            <person name="Vinke S."/>
            <person name="Viehoefer P."/>
            <person name="Jacob L."/>
            <person name="Luebke N.-C."/>
            <person name="Schulte-Berndt E."/>
            <person name="Hain C."/>
            <person name="Linder M."/>
            <person name="Schmidt P."/>
            <person name="Wollenschlaeger L."/>
            <person name="Luttermann T."/>
            <person name="Thieme E."/>
            <person name="Hassa J."/>
            <person name="Haak M."/>
            <person name="Wittchen M."/>
            <person name="Mentz A."/>
            <person name="Persicke M."/>
            <person name="Busche T."/>
            <person name="Ruckert C."/>
        </authorList>
    </citation>
    <scope>NUCLEOTIDE SEQUENCE [LARGE SCALE GENOMIC DNA]</scope>
    <source>
        <strain evidence="3">1959</strain>
    </source>
</reference>
<dbReference type="RefSeq" id="WP_156192510.1">
    <property type="nucleotide sequence ID" value="NZ_CP046452.1"/>
</dbReference>
<dbReference type="KEGG" id="ckw:CKALI_06465"/>
<evidence type="ECO:0000313" key="3">
    <source>
        <dbReference type="Proteomes" id="UP000427071"/>
    </source>
</evidence>
<dbReference type="AlphaFoldDB" id="A0A6B8VAK1"/>
<keyword evidence="3" id="KW-1185">Reference proteome</keyword>
<protein>
    <recommendedName>
        <fullName evidence="1">Helix-turn-helix domain-containing protein</fullName>
    </recommendedName>
</protein>
<dbReference type="Pfam" id="PF12728">
    <property type="entry name" value="HTH_17"/>
    <property type="match status" value="1"/>
</dbReference>
<dbReference type="EMBL" id="CP046452">
    <property type="protein sequence ID" value="QGU02162.1"/>
    <property type="molecule type" value="Genomic_DNA"/>
</dbReference>
<feature type="domain" description="Helix-turn-helix" evidence="1">
    <location>
        <begin position="12"/>
        <end position="54"/>
    </location>
</feature>
<name>A0A6B8VAK1_9CORY</name>
<gene>
    <name evidence="2" type="ORF">CKALI_06465</name>
</gene>
<dbReference type="InterPro" id="IPR041657">
    <property type="entry name" value="HTH_17"/>
</dbReference>
<dbReference type="InterPro" id="IPR009061">
    <property type="entry name" value="DNA-bd_dom_put_sf"/>
</dbReference>
<organism evidence="2 3">
    <name type="scientific">Corynebacterium kalinowskii</name>
    <dbReference type="NCBI Taxonomy" id="2675216"/>
    <lineage>
        <taxon>Bacteria</taxon>
        <taxon>Bacillati</taxon>
        <taxon>Actinomycetota</taxon>
        <taxon>Actinomycetes</taxon>
        <taxon>Mycobacteriales</taxon>
        <taxon>Corynebacteriaceae</taxon>
        <taxon>Corynebacterium</taxon>
    </lineage>
</organism>
<sequence length="60" mass="6742">MKQYISANVLEEATGIKATTLANWRSRKIGPPFVKIEGAVRYPVDEVEAWIKAQNPERVA</sequence>